<accession>A0ABT1NXD1</accession>
<dbReference type="EMBL" id="JACASI010000011">
    <property type="protein sequence ID" value="MCQ3828472.1"/>
    <property type="molecule type" value="Genomic_DNA"/>
</dbReference>
<evidence type="ECO:0000313" key="4">
    <source>
        <dbReference type="Proteomes" id="UP001205566"/>
    </source>
</evidence>
<organism evidence="3 4">
    <name type="scientific">Microbulbifer elongatus</name>
    <dbReference type="NCBI Taxonomy" id="86173"/>
    <lineage>
        <taxon>Bacteria</taxon>
        <taxon>Pseudomonadati</taxon>
        <taxon>Pseudomonadota</taxon>
        <taxon>Gammaproteobacteria</taxon>
        <taxon>Cellvibrionales</taxon>
        <taxon>Microbulbiferaceae</taxon>
        <taxon>Microbulbifer</taxon>
    </lineage>
</organism>
<keyword evidence="2" id="KW-0732">Signal</keyword>
<evidence type="ECO:0008006" key="5">
    <source>
        <dbReference type="Google" id="ProtNLM"/>
    </source>
</evidence>
<evidence type="ECO:0000256" key="2">
    <source>
        <dbReference type="SAM" id="SignalP"/>
    </source>
</evidence>
<protein>
    <recommendedName>
        <fullName evidence="5">Lipoprotein</fullName>
    </recommendedName>
</protein>
<reference evidence="3" key="1">
    <citation type="thesis" date="2020" institute="Technische Universitat Dresden" country="Dresden, Germany">
        <title>The Agarolytic System of Microbulbifer elongatus PORT2, Isolated from Batu Karas, Pangandaran West Java Indonesia.</title>
        <authorList>
            <person name="Anggraeni S.R."/>
        </authorList>
    </citation>
    <scope>NUCLEOTIDE SEQUENCE</scope>
    <source>
        <strain evidence="3">PORT2</strain>
    </source>
</reference>
<feature type="compositionally biased region" description="Low complexity" evidence="1">
    <location>
        <begin position="38"/>
        <end position="53"/>
    </location>
</feature>
<dbReference type="RefSeq" id="WP_255873308.1">
    <property type="nucleotide sequence ID" value="NZ_JACASI010000011.1"/>
</dbReference>
<name>A0ABT1NXD1_9GAMM</name>
<feature type="region of interest" description="Disordered" evidence="1">
    <location>
        <begin position="34"/>
        <end position="62"/>
    </location>
</feature>
<dbReference type="PROSITE" id="PS51257">
    <property type="entry name" value="PROKAR_LIPOPROTEIN"/>
    <property type="match status" value="1"/>
</dbReference>
<dbReference type="Proteomes" id="UP001205566">
    <property type="component" value="Unassembled WGS sequence"/>
</dbReference>
<keyword evidence="4" id="KW-1185">Reference proteome</keyword>
<feature type="signal peptide" evidence="2">
    <location>
        <begin position="1"/>
        <end position="27"/>
    </location>
</feature>
<feature type="chain" id="PRO_5045960854" description="Lipoprotein" evidence="2">
    <location>
        <begin position="28"/>
        <end position="660"/>
    </location>
</feature>
<evidence type="ECO:0000313" key="3">
    <source>
        <dbReference type="EMBL" id="MCQ3828472.1"/>
    </source>
</evidence>
<comment type="caution">
    <text evidence="3">The sequence shown here is derived from an EMBL/GenBank/DDBJ whole genome shotgun (WGS) entry which is preliminary data.</text>
</comment>
<gene>
    <name evidence="3" type="ORF">HXX02_03365</name>
</gene>
<dbReference type="InterPro" id="IPR013783">
    <property type="entry name" value="Ig-like_fold"/>
</dbReference>
<dbReference type="Gene3D" id="2.60.40.10">
    <property type="entry name" value="Immunoglobulins"/>
    <property type="match status" value="1"/>
</dbReference>
<sequence length="660" mass="71966">MTAVLHRLPATALRVLSASLLALSVTACGGGGGGGDNPGSNSSGGAPIAPAPAQLTLTGDSSASQGDSVGVVASLSEQGYNRFEWEQLSGPDVMPLAGNGTAGISFDAVFSGEYSFRLTASNPEGERLQDTFTISVAPSSASTRVQFRADRAVSEGADFSLRLNASDYTGTVNSWHFEQLSGPQADLVEDDSGQPVVFVTAPRVSGDQVITLRATLETTAGSFSDTAYVVVQDRPATNSDYFCDGDGQACATYEPLMPVYSYRADSPYRDVLKGCVYSNQLNDSNLCTLRTLPPIGLVSSAPTVDQIMDHVLVSHDWMGERFERFLTQLDNHGDFARLLRSVTAVVISSDVRPSFYWSLTGAIYLDPDSLWLSPAERDLINEQPDYRSGFSSALNFVTPWRYVKNNNYVFTYYEVKDRHHRDFYELEADLGSLLYHELAHAADAMSPAKLYSGLDRDDIFFNQARSASFVNKSVTAVNPMYSPELYALAEVRYRGAEASGTQREYTPADIAGFFFPDSANDFYSYSSPWEDTAMLFEETMMSLRYGIERDIAVTNRPVSPMSADDYVVSRGQRGRIASERIRPRASTAVQGLLPEAWAEADAHLKSMLPMALCAGEGWGQNLTPACEGESGLLRFAAPAPSQRIPMPVERPRSFIPPTRF</sequence>
<evidence type="ECO:0000256" key="1">
    <source>
        <dbReference type="SAM" id="MobiDB-lite"/>
    </source>
</evidence>
<proteinExistence type="predicted"/>